<dbReference type="InterPro" id="IPR036390">
    <property type="entry name" value="WH_DNA-bd_sf"/>
</dbReference>
<dbReference type="Gene3D" id="3.40.190.290">
    <property type="match status" value="1"/>
</dbReference>
<dbReference type="FunFam" id="1.10.10.10:FF:000001">
    <property type="entry name" value="LysR family transcriptional regulator"/>
    <property type="match status" value="1"/>
</dbReference>
<dbReference type="Proteomes" id="UP000253782">
    <property type="component" value="Unassembled WGS sequence"/>
</dbReference>
<dbReference type="SUPFAM" id="SSF53850">
    <property type="entry name" value="Periplasmic binding protein-like II"/>
    <property type="match status" value="1"/>
</dbReference>
<dbReference type="InterPro" id="IPR005119">
    <property type="entry name" value="LysR_subst-bd"/>
</dbReference>
<dbReference type="InterPro" id="IPR036388">
    <property type="entry name" value="WH-like_DNA-bd_sf"/>
</dbReference>
<dbReference type="GO" id="GO:0003700">
    <property type="term" value="F:DNA-binding transcription factor activity"/>
    <property type="evidence" value="ECO:0007669"/>
    <property type="project" value="InterPro"/>
</dbReference>
<gene>
    <name evidence="6" type="ORF">DVJ77_19295</name>
</gene>
<dbReference type="Pfam" id="PF00126">
    <property type="entry name" value="HTH_1"/>
    <property type="match status" value="1"/>
</dbReference>
<dbReference type="GO" id="GO:0000976">
    <property type="term" value="F:transcription cis-regulatory region binding"/>
    <property type="evidence" value="ECO:0007669"/>
    <property type="project" value="TreeGrafter"/>
</dbReference>
<dbReference type="Pfam" id="PF03466">
    <property type="entry name" value="LysR_substrate"/>
    <property type="match status" value="1"/>
</dbReference>
<evidence type="ECO:0000313" key="6">
    <source>
        <dbReference type="EMBL" id="RDD80019.1"/>
    </source>
</evidence>
<protein>
    <submittedName>
        <fullName evidence="6">LysR family transcriptional regulator</fullName>
    </submittedName>
</protein>
<comment type="caution">
    <text evidence="6">The sequence shown here is derived from an EMBL/GenBank/DDBJ whole genome shotgun (WGS) entry which is preliminary data.</text>
</comment>
<keyword evidence="7" id="KW-1185">Reference proteome</keyword>
<dbReference type="PANTHER" id="PTHR30126:SF39">
    <property type="entry name" value="HTH-TYPE TRANSCRIPTIONAL REGULATOR CYSL"/>
    <property type="match status" value="1"/>
</dbReference>
<dbReference type="PROSITE" id="PS50931">
    <property type="entry name" value="HTH_LYSR"/>
    <property type="match status" value="1"/>
</dbReference>
<feature type="domain" description="HTH lysR-type" evidence="5">
    <location>
        <begin position="60"/>
        <end position="117"/>
    </location>
</feature>
<dbReference type="Gene3D" id="1.10.10.10">
    <property type="entry name" value="Winged helix-like DNA-binding domain superfamily/Winged helix DNA-binding domain"/>
    <property type="match status" value="1"/>
</dbReference>
<name>A0A369UNW7_9GAMM</name>
<dbReference type="EMBL" id="QQAH01000022">
    <property type="protein sequence ID" value="RDD80019.1"/>
    <property type="molecule type" value="Genomic_DNA"/>
</dbReference>
<evidence type="ECO:0000256" key="3">
    <source>
        <dbReference type="ARBA" id="ARBA00023125"/>
    </source>
</evidence>
<dbReference type="PRINTS" id="PR00039">
    <property type="entry name" value="HTHLYSR"/>
</dbReference>
<keyword evidence="3" id="KW-0238">DNA-binding</keyword>
<proteinExistence type="inferred from homology"/>
<dbReference type="AlphaFoldDB" id="A0A369UNW7"/>
<evidence type="ECO:0000259" key="5">
    <source>
        <dbReference type="PROSITE" id="PS50931"/>
    </source>
</evidence>
<evidence type="ECO:0000256" key="2">
    <source>
        <dbReference type="ARBA" id="ARBA00023015"/>
    </source>
</evidence>
<dbReference type="InterPro" id="IPR000847">
    <property type="entry name" value="LysR_HTH_N"/>
</dbReference>
<keyword evidence="2" id="KW-0805">Transcription regulation</keyword>
<evidence type="ECO:0000256" key="1">
    <source>
        <dbReference type="ARBA" id="ARBA00009437"/>
    </source>
</evidence>
<sequence length="352" mass="37598">MAAFGYVLSRILTHHGVAANMLDQTGLAFNTRMGPGIHCHRANSPRGHLRRITTSTATDMHLRYLKTFLAVASSLSFTRAAEQVHLAQSSVTEQIQALEADLGAALFDRTQRRLRLTEAGKRLRKYAHELLALADEARASIADIAGDVSGMLVVGGLETICAAKLPSLLAAFKKTHPAMGLQLKVANSAELRGEIGRGSMDVGFGFGEPPSGADLQGDIVGYEDLVVIAPPAHRLRSQASVTTADLATESFLLTGPGCVYRTMFEQTFPADGAHRPCVVGEFDSLSAIRSLVASGVGCAMVPRAVVAIGGFDALCLPWAEGTNAVPISMFWHRRRQPSPVLELFLDAARKGL</sequence>
<reference evidence="6 7" key="1">
    <citation type="submission" date="2018-07" db="EMBL/GenBank/DDBJ databases">
        <title>Dyella tabacisoli L4-6T, whole genome shotgun sequence.</title>
        <authorList>
            <person name="Zhou X.-K."/>
            <person name="Li W.-J."/>
            <person name="Duan Y.-Q."/>
        </authorList>
    </citation>
    <scope>NUCLEOTIDE SEQUENCE [LARGE SCALE GENOMIC DNA]</scope>
    <source>
        <strain evidence="6 7">L4-6</strain>
    </source>
</reference>
<dbReference type="SUPFAM" id="SSF46785">
    <property type="entry name" value="Winged helix' DNA-binding domain"/>
    <property type="match status" value="1"/>
</dbReference>
<dbReference type="CDD" id="cd05466">
    <property type="entry name" value="PBP2_LTTR_substrate"/>
    <property type="match status" value="1"/>
</dbReference>
<comment type="similarity">
    <text evidence="1">Belongs to the LysR transcriptional regulatory family.</text>
</comment>
<organism evidence="6 7">
    <name type="scientific">Dyella tabacisoli</name>
    <dbReference type="NCBI Taxonomy" id="2282381"/>
    <lineage>
        <taxon>Bacteria</taxon>
        <taxon>Pseudomonadati</taxon>
        <taxon>Pseudomonadota</taxon>
        <taxon>Gammaproteobacteria</taxon>
        <taxon>Lysobacterales</taxon>
        <taxon>Rhodanobacteraceae</taxon>
        <taxon>Dyella</taxon>
    </lineage>
</organism>
<dbReference type="OrthoDB" id="646694at2"/>
<evidence type="ECO:0000313" key="7">
    <source>
        <dbReference type="Proteomes" id="UP000253782"/>
    </source>
</evidence>
<evidence type="ECO:0000256" key="4">
    <source>
        <dbReference type="ARBA" id="ARBA00023163"/>
    </source>
</evidence>
<keyword evidence="4" id="KW-0804">Transcription</keyword>
<dbReference type="PANTHER" id="PTHR30126">
    <property type="entry name" value="HTH-TYPE TRANSCRIPTIONAL REGULATOR"/>
    <property type="match status" value="1"/>
</dbReference>
<accession>A0A369UNW7</accession>